<evidence type="ECO:0000256" key="1">
    <source>
        <dbReference type="SAM" id="Phobius"/>
    </source>
</evidence>
<dbReference type="Proteomes" id="UP000289664">
    <property type="component" value="Chromosome"/>
</dbReference>
<feature type="transmembrane region" description="Helical" evidence="1">
    <location>
        <begin position="44"/>
        <end position="62"/>
    </location>
</feature>
<dbReference type="GeneID" id="62696905"/>
<dbReference type="AlphaFoldDB" id="A0A494WTK8"/>
<accession>A0A494WTK8</accession>
<dbReference type="GO" id="GO:0015234">
    <property type="term" value="F:thiamine transmembrane transporter activity"/>
    <property type="evidence" value="ECO:0007669"/>
    <property type="project" value="InterPro"/>
</dbReference>
<dbReference type="RefSeq" id="WP_039909245.1">
    <property type="nucleotide sequence ID" value="NZ_CP036170.1"/>
</dbReference>
<sequence>MSKSNITKSGATHAATKKLVFSAMGIALAMVTSYIKVWEMPMGGSITLMSMLFICLIGYWFGPKYGLLAGAAYGLLQFIVDPYMLTIPQVILDYPLAFGALGLSGFFSNRKYGLQVGYFAGVLGRFLCSTLSGVIFFASFAPKGMNPWAYSAMYQGGYLGAEAVITLVIISIPPVAKALKQVGVGIR</sequence>
<dbReference type="InterPro" id="IPR012651">
    <property type="entry name" value="Thia_Transptr_ThiT"/>
</dbReference>
<feature type="transmembrane region" description="Helical" evidence="1">
    <location>
        <begin position="20"/>
        <end position="38"/>
    </location>
</feature>
<keyword evidence="1" id="KW-0472">Membrane</keyword>
<reference evidence="2 3" key="1">
    <citation type="journal article" date="2019" name="Appl. Environ. Microbiol.">
        <title>Clostridium scindens ATCC 35704: integration of nutritional requirements, the complete genome sequence, and global transcriptional responses to bile acids.</title>
        <authorList>
            <person name="Devendran S."/>
            <person name="Shrestha R."/>
            <person name="Alves J.M.P."/>
            <person name="Wolf P.G."/>
            <person name="Ly L."/>
            <person name="Hernandez A.G."/>
            <person name="Mendez-Garcia C."/>
            <person name="Inboden A."/>
            <person name="Wiley J."/>
            <person name="Paul O."/>
            <person name="Allen A."/>
            <person name="Springer E."/>
            <person name="Wright C.L."/>
            <person name="Fields C.J."/>
            <person name="Daniel S.L."/>
            <person name="Ridlon J.M."/>
        </authorList>
    </citation>
    <scope>NUCLEOTIDE SEQUENCE [LARGE SCALE GENOMIC DNA]</scope>
    <source>
        <strain evidence="2 3">ATCC 35704</strain>
    </source>
</reference>
<protein>
    <submittedName>
        <fullName evidence="2">Thiamine transporter ThiT</fullName>
    </submittedName>
</protein>
<dbReference type="OrthoDB" id="9795813at2"/>
<evidence type="ECO:0000313" key="2">
    <source>
        <dbReference type="EMBL" id="QBF75303.1"/>
    </source>
</evidence>
<feature type="transmembrane region" description="Helical" evidence="1">
    <location>
        <begin position="158"/>
        <end position="179"/>
    </location>
</feature>
<dbReference type="KEGG" id="csci:HDCHBGLK_02712"/>
<gene>
    <name evidence="2" type="primary">thiT</name>
    <name evidence="2" type="ORF">HDCHBGLK_02712</name>
</gene>
<dbReference type="GO" id="GO:0005886">
    <property type="term" value="C:plasma membrane"/>
    <property type="evidence" value="ECO:0007669"/>
    <property type="project" value="InterPro"/>
</dbReference>
<feature type="transmembrane region" description="Helical" evidence="1">
    <location>
        <begin position="91"/>
        <end position="109"/>
    </location>
</feature>
<dbReference type="EMBL" id="CP036170">
    <property type="protein sequence ID" value="QBF75303.1"/>
    <property type="molecule type" value="Genomic_DNA"/>
</dbReference>
<name>A0A494WTK8_CLOS5</name>
<feature type="transmembrane region" description="Helical" evidence="1">
    <location>
        <begin position="67"/>
        <end position="85"/>
    </location>
</feature>
<organism evidence="2 3">
    <name type="scientific">Clostridium scindens (strain ATCC 35704 / DSM 5676 / VPI 13733 / 19)</name>
    <dbReference type="NCBI Taxonomy" id="411468"/>
    <lineage>
        <taxon>Bacteria</taxon>
        <taxon>Bacillati</taxon>
        <taxon>Bacillota</taxon>
        <taxon>Clostridia</taxon>
        <taxon>Lachnospirales</taxon>
        <taxon>Lachnospiraceae</taxon>
    </lineage>
</organism>
<keyword evidence="3" id="KW-1185">Reference proteome</keyword>
<proteinExistence type="predicted"/>
<dbReference type="Gene3D" id="1.10.1760.20">
    <property type="match status" value="1"/>
</dbReference>
<keyword evidence="1" id="KW-0812">Transmembrane</keyword>
<dbReference type="NCBIfam" id="TIGR02357">
    <property type="entry name" value="ECF_ThiT_YuaJ"/>
    <property type="match status" value="1"/>
</dbReference>
<keyword evidence="1" id="KW-1133">Transmembrane helix</keyword>
<evidence type="ECO:0000313" key="3">
    <source>
        <dbReference type="Proteomes" id="UP000289664"/>
    </source>
</evidence>
<feature type="transmembrane region" description="Helical" evidence="1">
    <location>
        <begin position="116"/>
        <end position="138"/>
    </location>
</feature>
<dbReference type="Pfam" id="PF09515">
    <property type="entry name" value="Thia_YuaJ"/>
    <property type="match status" value="1"/>
</dbReference>